<dbReference type="EMBL" id="CP078077">
    <property type="protein sequence ID" value="UPL13907.1"/>
    <property type="molecule type" value="Genomic_DNA"/>
</dbReference>
<organism evidence="2 3">
    <name type="scientific">Microbacterium galbinum</name>
    <dbReference type="NCBI Taxonomy" id="2851646"/>
    <lineage>
        <taxon>Bacteria</taxon>
        <taxon>Bacillati</taxon>
        <taxon>Actinomycetota</taxon>
        <taxon>Actinomycetes</taxon>
        <taxon>Micrococcales</taxon>
        <taxon>Microbacteriaceae</taxon>
        <taxon>Microbacterium</taxon>
    </lineage>
</organism>
<gene>
    <name evidence="2" type="ORF">KV396_05190</name>
</gene>
<accession>A0ABY4IMB6</accession>
<proteinExistence type="predicted"/>
<dbReference type="Pfam" id="PF13145">
    <property type="entry name" value="Rotamase_2"/>
    <property type="match status" value="1"/>
</dbReference>
<evidence type="ECO:0000259" key="1">
    <source>
        <dbReference type="Pfam" id="PF13145"/>
    </source>
</evidence>
<name>A0ABY4IMB6_9MICO</name>
<dbReference type="Proteomes" id="UP000831963">
    <property type="component" value="Chromosome"/>
</dbReference>
<keyword evidence="2" id="KW-0413">Isomerase</keyword>
<dbReference type="PROSITE" id="PS51318">
    <property type="entry name" value="TAT"/>
    <property type="match status" value="1"/>
</dbReference>
<evidence type="ECO:0000313" key="3">
    <source>
        <dbReference type="Proteomes" id="UP000831963"/>
    </source>
</evidence>
<keyword evidence="3" id="KW-1185">Reference proteome</keyword>
<feature type="domain" description="PpiC" evidence="1">
    <location>
        <begin position="162"/>
        <end position="278"/>
    </location>
</feature>
<protein>
    <submittedName>
        <fullName evidence="2">Peptidyl-prolyl cis-trans isomerase</fullName>
    </submittedName>
</protein>
<reference evidence="2 3" key="1">
    <citation type="submission" date="2021-06" db="EMBL/GenBank/DDBJ databases">
        <title>Genome-based taxonomic framework of Microbacterium strains isolated from marine environment, the description of four new species and reclassification of four preexisting species.</title>
        <authorList>
            <person name="Lee S.D."/>
            <person name="Kim S.-M."/>
            <person name="Byeon Y.-S."/>
            <person name="Yang H.L."/>
            <person name="Kim I.S."/>
        </authorList>
    </citation>
    <scope>NUCLEOTIDE SEQUENCE [LARGE SCALE GENOMIC DNA]</scope>
    <source>
        <strain evidence="2 3">SSW1-36</strain>
    </source>
</reference>
<dbReference type="GO" id="GO:0016853">
    <property type="term" value="F:isomerase activity"/>
    <property type="evidence" value="ECO:0007669"/>
    <property type="project" value="UniProtKB-KW"/>
</dbReference>
<dbReference type="RefSeq" id="WP_247957078.1">
    <property type="nucleotide sequence ID" value="NZ_CP078077.1"/>
</dbReference>
<dbReference type="InterPro" id="IPR006311">
    <property type="entry name" value="TAT_signal"/>
</dbReference>
<evidence type="ECO:0000313" key="2">
    <source>
        <dbReference type="EMBL" id="UPL13907.1"/>
    </source>
</evidence>
<sequence>MDRRQHRRRLAAWGAGVLALAAVAAVAIPLTVSSPARAEIDGIVLTDDELAIGVDRAGRAAEQAGGDDADVRAAAIDSLRDDLALLEVARAVGATDLERPADILDALDEVNAARAEAQRAGEVVYGPISYSARTFYSKSLTDIREATARALLSSDDPRFAVGDDEVRARFDAESSEWASAATTHTLTRLRTDEADPAAAQAILERALATGDTADVQVETITVADAELVDGLWNPETAAAIRAADIGGTAGPEPSRSGWAAYRVDAREVDADAAYERYRERIRSVLLDEKLTAAIAEARAHQNVSD</sequence>
<dbReference type="InterPro" id="IPR000297">
    <property type="entry name" value="PPIase_PpiC"/>
</dbReference>